<dbReference type="Proteomes" id="UP000186143">
    <property type="component" value="Unassembled WGS sequence"/>
</dbReference>
<dbReference type="InterPro" id="IPR032710">
    <property type="entry name" value="NTF2-like_dom_sf"/>
</dbReference>
<dbReference type="SUPFAM" id="SSF54427">
    <property type="entry name" value="NTF2-like"/>
    <property type="match status" value="1"/>
</dbReference>
<gene>
    <name evidence="2" type="ORF">BJF92_06315</name>
</gene>
<name>A0A1Q9ANX1_9HYPH</name>
<evidence type="ECO:0000313" key="2">
    <source>
        <dbReference type="EMBL" id="OLP57141.1"/>
    </source>
</evidence>
<dbReference type="EMBL" id="MKIO01000019">
    <property type="protein sequence ID" value="OLP57141.1"/>
    <property type="molecule type" value="Genomic_DNA"/>
</dbReference>
<accession>A0A1Q9ANX1</accession>
<sequence>MTDAQTLASRFMEALNARDFGAIATLLHEDAALDALAGVRVVGAEPFRLAVIQYLRHFDESFGDIVVLHDAYGQRAAIDTTARGHYRETQDGFPPAADQSYSIPSLFVFEVEAGLIIRVSHYRNLRLFEAQLLR</sequence>
<dbReference type="RefSeq" id="WP_075633160.1">
    <property type="nucleotide sequence ID" value="NZ_MKIO01000019.1"/>
</dbReference>
<dbReference type="OrthoDB" id="582835at2"/>
<dbReference type="AlphaFoldDB" id="A0A1Q9ANX1"/>
<dbReference type="Gene3D" id="3.10.450.50">
    <property type="match status" value="1"/>
</dbReference>
<evidence type="ECO:0000313" key="3">
    <source>
        <dbReference type="Proteomes" id="UP000186143"/>
    </source>
</evidence>
<evidence type="ECO:0000259" key="1">
    <source>
        <dbReference type="Pfam" id="PF12680"/>
    </source>
</evidence>
<proteinExistence type="predicted"/>
<dbReference type="InterPro" id="IPR037401">
    <property type="entry name" value="SnoaL-like"/>
</dbReference>
<dbReference type="STRING" id="1672749.BJF92_06315"/>
<feature type="domain" description="SnoaL-like" evidence="1">
    <location>
        <begin position="9"/>
        <end position="118"/>
    </location>
</feature>
<protein>
    <recommendedName>
        <fullName evidence="1">SnoaL-like domain-containing protein</fullName>
    </recommendedName>
</protein>
<reference evidence="2 3" key="1">
    <citation type="submission" date="2016-09" db="EMBL/GenBank/DDBJ databases">
        <title>Rhizobium sp. nov., a novel species isolated from the rice rhizosphere.</title>
        <authorList>
            <person name="Zhao J."/>
            <person name="Zhang X."/>
        </authorList>
    </citation>
    <scope>NUCLEOTIDE SEQUENCE [LARGE SCALE GENOMIC DNA]</scope>
    <source>
        <strain evidence="2 3">MH17</strain>
    </source>
</reference>
<dbReference type="Pfam" id="PF12680">
    <property type="entry name" value="SnoaL_2"/>
    <property type="match status" value="1"/>
</dbReference>
<comment type="caution">
    <text evidence="2">The sequence shown here is derived from an EMBL/GenBank/DDBJ whole genome shotgun (WGS) entry which is preliminary data.</text>
</comment>
<organism evidence="2 3">
    <name type="scientific">Xaviernesmea rhizosphaerae</name>
    <dbReference type="NCBI Taxonomy" id="1672749"/>
    <lineage>
        <taxon>Bacteria</taxon>
        <taxon>Pseudomonadati</taxon>
        <taxon>Pseudomonadota</taxon>
        <taxon>Alphaproteobacteria</taxon>
        <taxon>Hyphomicrobiales</taxon>
        <taxon>Rhizobiaceae</taxon>
        <taxon>Rhizobium/Agrobacterium group</taxon>
        <taxon>Xaviernesmea</taxon>
    </lineage>
</organism>